<evidence type="ECO:0000313" key="2">
    <source>
        <dbReference type="EMBL" id="GAA4565516.1"/>
    </source>
</evidence>
<dbReference type="Pfam" id="PF02575">
    <property type="entry name" value="YbaB_DNA_bd"/>
    <property type="match status" value="1"/>
</dbReference>
<dbReference type="Gene3D" id="3.30.1310.10">
    <property type="entry name" value="Nucleoid-associated protein YbaB-like domain"/>
    <property type="match status" value="1"/>
</dbReference>
<dbReference type="RefSeq" id="WP_346117225.1">
    <property type="nucleotide sequence ID" value="NZ_BAABGU010000005.1"/>
</dbReference>
<dbReference type="SUPFAM" id="SSF82607">
    <property type="entry name" value="YbaB-like"/>
    <property type="match status" value="1"/>
</dbReference>
<evidence type="ECO:0000313" key="3">
    <source>
        <dbReference type="Proteomes" id="UP001500307"/>
    </source>
</evidence>
<keyword evidence="3" id="KW-1185">Reference proteome</keyword>
<evidence type="ECO:0008006" key="4">
    <source>
        <dbReference type="Google" id="ProtNLM"/>
    </source>
</evidence>
<dbReference type="Proteomes" id="UP001500307">
    <property type="component" value="Unassembled WGS sequence"/>
</dbReference>
<comment type="caution">
    <text evidence="2">The sequence shown here is derived from an EMBL/GenBank/DDBJ whole genome shotgun (WGS) entry which is preliminary data.</text>
</comment>
<gene>
    <name evidence="2" type="ORF">GCM10023176_13830</name>
</gene>
<accession>A0ABP8SAI3</accession>
<dbReference type="InterPro" id="IPR004401">
    <property type="entry name" value="YbaB/EbfC"/>
</dbReference>
<reference evidence="3" key="1">
    <citation type="journal article" date="2019" name="Int. J. Syst. Evol. Microbiol.">
        <title>The Global Catalogue of Microorganisms (GCM) 10K type strain sequencing project: providing services to taxonomists for standard genome sequencing and annotation.</title>
        <authorList>
            <consortium name="The Broad Institute Genomics Platform"/>
            <consortium name="The Broad Institute Genome Sequencing Center for Infectious Disease"/>
            <person name="Wu L."/>
            <person name="Ma J."/>
        </authorList>
    </citation>
    <scope>NUCLEOTIDE SEQUENCE [LARGE SCALE GENOMIC DNA]</scope>
    <source>
        <strain evidence="3">JCM 3175</strain>
    </source>
</reference>
<protein>
    <recommendedName>
        <fullName evidence="4">YbaB/EbfC DNA-binding family protein</fullName>
    </recommendedName>
</protein>
<name>A0ABP8SAI3_9ACTN</name>
<dbReference type="InterPro" id="IPR036894">
    <property type="entry name" value="YbaB-like_sf"/>
</dbReference>
<evidence type="ECO:0000256" key="1">
    <source>
        <dbReference type="SAM" id="MobiDB-lite"/>
    </source>
</evidence>
<organism evidence="2 3">
    <name type="scientific">Micromonospora coerulea</name>
    <dbReference type="NCBI Taxonomy" id="47856"/>
    <lineage>
        <taxon>Bacteria</taxon>
        <taxon>Bacillati</taxon>
        <taxon>Actinomycetota</taxon>
        <taxon>Actinomycetes</taxon>
        <taxon>Micromonosporales</taxon>
        <taxon>Micromonosporaceae</taxon>
        <taxon>Micromonospora</taxon>
    </lineage>
</organism>
<proteinExistence type="predicted"/>
<feature type="region of interest" description="Disordered" evidence="1">
    <location>
        <begin position="20"/>
        <end position="45"/>
    </location>
</feature>
<sequence length="138" mass="14453">MASTDPSGIDKVLADTLRSLAAHQSTREDAGASPPEGHGEAADGLVRVRTAPPGRMTALEVDPRLLRLDLATLTDHIMVAVNNAMEDLQRAAATTAGPVDLGGLGRQLSAIQQDAARQFTTFLDGLADAQDRLSRRGG</sequence>
<dbReference type="EMBL" id="BAABGU010000005">
    <property type="protein sequence ID" value="GAA4565516.1"/>
    <property type="molecule type" value="Genomic_DNA"/>
</dbReference>